<comment type="similarity">
    <text evidence="1 3">Belongs to the Cu-Zn superoxide dismutase family.</text>
</comment>
<organism evidence="7 8">
    <name type="scientific">Arsenicicoccus bolidensis</name>
    <dbReference type="NCBI Taxonomy" id="229480"/>
    <lineage>
        <taxon>Bacteria</taxon>
        <taxon>Bacillati</taxon>
        <taxon>Actinomycetota</taxon>
        <taxon>Actinomycetes</taxon>
        <taxon>Micrococcales</taxon>
        <taxon>Intrasporangiaceae</taxon>
        <taxon>Arsenicicoccus</taxon>
    </lineage>
</organism>
<dbReference type="InterPro" id="IPR036423">
    <property type="entry name" value="SOD-like_Cu/Zn_dom_sf"/>
</dbReference>
<comment type="catalytic activity">
    <reaction evidence="3">
        <text>2 superoxide + 2 H(+) = H2O2 + O2</text>
        <dbReference type="Rhea" id="RHEA:20696"/>
        <dbReference type="ChEBI" id="CHEBI:15378"/>
        <dbReference type="ChEBI" id="CHEBI:15379"/>
        <dbReference type="ChEBI" id="CHEBI:16240"/>
        <dbReference type="ChEBI" id="CHEBI:18421"/>
        <dbReference type="EC" id="1.15.1.1"/>
    </reaction>
</comment>
<keyword evidence="8" id="KW-1185">Reference proteome</keyword>
<comment type="caution">
    <text evidence="7">The sequence shown here is derived from an EMBL/GenBank/DDBJ whole genome shotgun (WGS) entry which is preliminary data.</text>
</comment>
<dbReference type="PRINTS" id="PR00068">
    <property type="entry name" value="CUZNDISMTASE"/>
</dbReference>
<evidence type="ECO:0000313" key="7">
    <source>
        <dbReference type="EMBL" id="MCG7322663.1"/>
    </source>
</evidence>
<keyword evidence="3" id="KW-0560">Oxidoreductase</keyword>
<dbReference type="EMBL" id="JAKRCV010000041">
    <property type="protein sequence ID" value="MCG7322663.1"/>
    <property type="molecule type" value="Genomic_DNA"/>
</dbReference>
<dbReference type="Proteomes" id="UP001521931">
    <property type="component" value="Unassembled WGS sequence"/>
</dbReference>
<evidence type="ECO:0000256" key="5">
    <source>
        <dbReference type="SAM" id="SignalP"/>
    </source>
</evidence>
<dbReference type="InterPro" id="IPR001424">
    <property type="entry name" value="SOD_Cu_Zn_dom"/>
</dbReference>
<sequence>MLSTRLSASLAGLAAVALGGIGPAAAGADTDSHADSRDHGRGRTVHAQLVDRTGAAVGRVTVSSRRGVAQVELRASHLTPGWHGFHLHSVGRCEGDFTSAGSHLNPDGAQHPDHAGDLPQMLVRQDGRATLSFATDRFTAAWLLDQDGSAFIVHSSPDNYANIPTRYAPNGPDQATRSTGDAGTRQACGVVRRR</sequence>
<dbReference type="EC" id="1.15.1.1" evidence="3"/>
<comment type="function">
    <text evidence="2">Destroys radicals which are normally produced within the cells and which are toxic to biological systems. May play a role in favoring mycobacterial survival in phagocytes.</text>
</comment>
<gene>
    <name evidence="7" type="ORF">MHL29_12320</name>
</gene>
<keyword evidence="5" id="KW-0732">Signal</keyword>
<dbReference type="SUPFAM" id="SSF49329">
    <property type="entry name" value="Cu,Zn superoxide dismutase-like"/>
    <property type="match status" value="1"/>
</dbReference>
<keyword evidence="3" id="KW-0186">Copper</keyword>
<dbReference type="Pfam" id="PF00080">
    <property type="entry name" value="Sod_Cu"/>
    <property type="match status" value="1"/>
</dbReference>
<keyword evidence="3" id="KW-0479">Metal-binding</keyword>
<feature type="domain" description="Superoxide dismutase copper/zinc binding" evidence="6">
    <location>
        <begin position="58"/>
        <end position="191"/>
    </location>
</feature>
<feature type="signal peptide" evidence="5">
    <location>
        <begin position="1"/>
        <end position="28"/>
    </location>
</feature>
<feature type="chain" id="PRO_5045483636" description="Superoxide dismutase [Cu-Zn]" evidence="5">
    <location>
        <begin position="29"/>
        <end position="194"/>
    </location>
</feature>
<dbReference type="InterPro" id="IPR024134">
    <property type="entry name" value="SOD_Cu/Zn_/chaperone"/>
</dbReference>
<feature type="region of interest" description="Disordered" evidence="4">
    <location>
        <begin position="165"/>
        <end position="194"/>
    </location>
</feature>
<evidence type="ECO:0000256" key="2">
    <source>
        <dbReference type="ARBA" id="ARBA00024900"/>
    </source>
</evidence>
<dbReference type="RefSeq" id="WP_034251661.1">
    <property type="nucleotide sequence ID" value="NZ_JAKRCV010000041.1"/>
</dbReference>
<dbReference type="PROSITE" id="PS00332">
    <property type="entry name" value="SOD_CU_ZN_2"/>
    <property type="match status" value="1"/>
</dbReference>
<protein>
    <recommendedName>
        <fullName evidence="3">Superoxide dismutase [Cu-Zn]</fullName>
        <ecNumber evidence="3">1.15.1.1</ecNumber>
    </recommendedName>
</protein>
<name>A0ABS9Q6C5_9MICO</name>
<evidence type="ECO:0000256" key="4">
    <source>
        <dbReference type="SAM" id="MobiDB-lite"/>
    </source>
</evidence>
<dbReference type="Gene3D" id="2.60.40.200">
    <property type="entry name" value="Superoxide dismutase, copper/zinc binding domain"/>
    <property type="match status" value="1"/>
</dbReference>
<accession>A0ABS9Q6C5</accession>
<comment type="cofactor">
    <cofactor evidence="3">
        <name>Zn(2+)</name>
        <dbReference type="ChEBI" id="CHEBI:29105"/>
    </cofactor>
    <text evidence="3">Binds 1 zinc ion per subunit.</text>
</comment>
<evidence type="ECO:0000256" key="3">
    <source>
        <dbReference type="RuleBase" id="RU000393"/>
    </source>
</evidence>
<evidence type="ECO:0000313" key="8">
    <source>
        <dbReference type="Proteomes" id="UP001521931"/>
    </source>
</evidence>
<dbReference type="InterPro" id="IPR018152">
    <property type="entry name" value="SOD_Cu/Zn_BS"/>
</dbReference>
<evidence type="ECO:0000256" key="1">
    <source>
        <dbReference type="ARBA" id="ARBA00010457"/>
    </source>
</evidence>
<comment type="cofactor">
    <cofactor evidence="3">
        <name>Cu cation</name>
        <dbReference type="ChEBI" id="CHEBI:23378"/>
    </cofactor>
    <text evidence="3">Binds 1 copper ion per subunit.</text>
</comment>
<keyword evidence="3" id="KW-0862">Zinc</keyword>
<reference evidence="7 8" key="1">
    <citation type="submission" date="2022-02" db="EMBL/GenBank/DDBJ databases">
        <title>Uncovering new skin microbiome diversity through culturing and metagenomics.</title>
        <authorList>
            <person name="Conlan S."/>
            <person name="Deming C."/>
            <person name="Nisc Comparative Sequencing Program N."/>
            <person name="Segre J.A."/>
        </authorList>
    </citation>
    <scope>NUCLEOTIDE SEQUENCE [LARGE SCALE GENOMIC DNA]</scope>
    <source>
        <strain evidence="7 8">ACRQZ</strain>
    </source>
</reference>
<evidence type="ECO:0000259" key="6">
    <source>
        <dbReference type="Pfam" id="PF00080"/>
    </source>
</evidence>
<proteinExistence type="inferred from homology"/>
<dbReference type="PANTHER" id="PTHR10003">
    <property type="entry name" value="SUPEROXIDE DISMUTASE CU-ZN -RELATED"/>
    <property type="match status" value="1"/>
</dbReference>